<organism evidence="2 3">
    <name type="scientific">Scylla paramamosain</name>
    <name type="common">Mud crab</name>
    <dbReference type="NCBI Taxonomy" id="85552"/>
    <lineage>
        <taxon>Eukaryota</taxon>
        <taxon>Metazoa</taxon>
        <taxon>Ecdysozoa</taxon>
        <taxon>Arthropoda</taxon>
        <taxon>Crustacea</taxon>
        <taxon>Multicrustacea</taxon>
        <taxon>Malacostraca</taxon>
        <taxon>Eumalacostraca</taxon>
        <taxon>Eucarida</taxon>
        <taxon>Decapoda</taxon>
        <taxon>Pleocyemata</taxon>
        <taxon>Brachyura</taxon>
        <taxon>Eubrachyura</taxon>
        <taxon>Portunoidea</taxon>
        <taxon>Portunidae</taxon>
        <taxon>Portuninae</taxon>
        <taxon>Scylla</taxon>
    </lineage>
</organism>
<evidence type="ECO:0000313" key="3">
    <source>
        <dbReference type="Proteomes" id="UP001487740"/>
    </source>
</evidence>
<accession>A0AAW0SEW9</accession>
<gene>
    <name evidence="2" type="ORF">O3P69_012685</name>
</gene>
<sequence length="123" mass="13217">MCPNEPDTGQVISSRHGRRALQARVLNLRPSQSEGSVIPPVHYPNFYSQHYHSNERSGVVAEDSFEEDNASASSEQVVSYSYLAAPQGQSHSKDVVYGSGAAAKPPSSGHSFSARSPTLSQTL</sequence>
<dbReference type="EMBL" id="JARAKH010001157">
    <property type="protein sequence ID" value="KAK8373449.1"/>
    <property type="molecule type" value="Genomic_DNA"/>
</dbReference>
<proteinExistence type="predicted"/>
<keyword evidence="3" id="KW-1185">Reference proteome</keyword>
<dbReference type="Proteomes" id="UP001487740">
    <property type="component" value="Unassembled WGS sequence"/>
</dbReference>
<protein>
    <submittedName>
        <fullName evidence="2">Uncharacterized protein</fullName>
    </submittedName>
</protein>
<feature type="compositionally biased region" description="Polar residues" evidence="1">
    <location>
        <begin position="108"/>
        <end position="123"/>
    </location>
</feature>
<name>A0AAW0SEW9_SCYPA</name>
<reference evidence="2 3" key="1">
    <citation type="submission" date="2023-03" db="EMBL/GenBank/DDBJ databases">
        <title>High-quality genome of Scylla paramamosain provides insights in environmental adaptation.</title>
        <authorList>
            <person name="Zhang L."/>
        </authorList>
    </citation>
    <scope>NUCLEOTIDE SEQUENCE [LARGE SCALE GENOMIC DNA]</scope>
    <source>
        <strain evidence="2">LZ_2023a</strain>
        <tissue evidence="2">Muscle</tissue>
    </source>
</reference>
<evidence type="ECO:0000313" key="2">
    <source>
        <dbReference type="EMBL" id="KAK8373449.1"/>
    </source>
</evidence>
<dbReference type="AlphaFoldDB" id="A0AAW0SEW9"/>
<feature type="region of interest" description="Disordered" evidence="1">
    <location>
        <begin position="85"/>
        <end position="123"/>
    </location>
</feature>
<evidence type="ECO:0000256" key="1">
    <source>
        <dbReference type="SAM" id="MobiDB-lite"/>
    </source>
</evidence>
<comment type="caution">
    <text evidence="2">The sequence shown here is derived from an EMBL/GenBank/DDBJ whole genome shotgun (WGS) entry which is preliminary data.</text>
</comment>